<dbReference type="GO" id="GO:0004129">
    <property type="term" value="F:cytochrome-c oxidase activity"/>
    <property type="evidence" value="ECO:0007669"/>
    <property type="project" value="InterPro"/>
</dbReference>
<feature type="transmembrane region" description="Helical" evidence="1">
    <location>
        <begin position="153"/>
        <end position="179"/>
    </location>
</feature>
<dbReference type="EMBL" id="CAFBQV010000115">
    <property type="protein sequence ID" value="CAB5065355.1"/>
    <property type="molecule type" value="Genomic_DNA"/>
</dbReference>
<dbReference type="InterPro" id="IPR036927">
    <property type="entry name" value="Cyt_c_oxase-like_su1_sf"/>
</dbReference>
<dbReference type="InterPro" id="IPR000883">
    <property type="entry name" value="Cyt_C_Oxase_1"/>
</dbReference>
<feature type="transmembrane region" description="Helical" evidence="1">
    <location>
        <begin position="40"/>
        <end position="59"/>
    </location>
</feature>
<keyword evidence="1" id="KW-1133">Transmembrane helix</keyword>
<evidence type="ECO:0000256" key="1">
    <source>
        <dbReference type="SAM" id="Phobius"/>
    </source>
</evidence>
<evidence type="ECO:0000313" key="4">
    <source>
        <dbReference type="EMBL" id="CAB4657755.1"/>
    </source>
</evidence>
<sequence>MSAIDVNSAMTNSGTVSGITFFSKISSWLLTTSHQRLGRLMVSVSLFWTLVVVVVGVVLDVERISSASDLFDSTSATQLFSIFRVGLIFGSIAPMTLGIALAIVPLQIGSQVLAFARAAAFGAYLWFFGMIIVGVAYLGNGGPGGGDPQMVDLFLLGLGLVIAGLLLVSASIATTILTSRRAGMTLIDAPIFVWSSLVTTVSLILTLPVMAGALIFVAVDHTYERATFGATDGVNAWIGWALTSPQIFLLAISSLGVLAQIVATMNKGKQPLRGGLFIGIGVMSTALIGTVTQSFYSLQLDGKLNDIAKSLLPFLMFNALPMLGVLIVLGLCLLAMKNEKAKPSAAFVLAFFGVGMVLTGMLGNALLRINDLKLSNTVFEEAVLIYIGYGVVLSSFGAIVYFGPRIWGRKMPTMPVIGLGLLGVLAVVLAALPYYIAGFTDQPAARMTGELGDNSQIWNSVAAIGQAIFLIFIFAFVGLVVKSSRSGEIADEEIFETVQEN</sequence>
<dbReference type="PANTHER" id="PTHR10422">
    <property type="entry name" value="CYTOCHROME C OXIDASE SUBUNIT 1"/>
    <property type="match status" value="1"/>
</dbReference>
<keyword evidence="1" id="KW-0812">Transmembrane</keyword>
<feature type="transmembrane region" description="Helical" evidence="1">
    <location>
        <begin position="118"/>
        <end position="138"/>
    </location>
</feature>
<feature type="transmembrane region" description="Helical" evidence="1">
    <location>
        <begin position="237"/>
        <end position="263"/>
    </location>
</feature>
<dbReference type="EMBL" id="CAEZWU010000005">
    <property type="protein sequence ID" value="CAB4657755.1"/>
    <property type="molecule type" value="Genomic_DNA"/>
</dbReference>
<feature type="domain" description="Cytochrome oxidase subunit I profile" evidence="2">
    <location>
        <begin position="22"/>
        <end position="501"/>
    </location>
</feature>
<feature type="transmembrane region" description="Helical" evidence="1">
    <location>
        <begin position="416"/>
        <end position="437"/>
    </location>
</feature>
<gene>
    <name evidence="3" type="ORF">UFOPK1353_01003</name>
    <name evidence="4" type="ORF">UFOPK2292_00065</name>
    <name evidence="5" type="ORF">UFOPK4345_00795</name>
</gene>
<dbReference type="AlphaFoldDB" id="A0A6J6BTL5"/>
<dbReference type="Pfam" id="PF00115">
    <property type="entry name" value="COX1"/>
    <property type="match status" value="1"/>
</dbReference>
<dbReference type="GO" id="GO:0016020">
    <property type="term" value="C:membrane"/>
    <property type="evidence" value="ECO:0007669"/>
    <property type="project" value="InterPro"/>
</dbReference>
<accession>A0A6J6BTL5</accession>
<feature type="transmembrane region" description="Helical" evidence="1">
    <location>
        <begin position="383"/>
        <end position="404"/>
    </location>
</feature>
<evidence type="ECO:0000259" key="2">
    <source>
        <dbReference type="PROSITE" id="PS50855"/>
    </source>
</evidence>
<dbReference type="InterPro" id="IPR023616">
    <property type="entry name" value="Cyt_c_oxase-like_su1_dom"/>
</dbReference>
<organism evidence="3">
    <name type="scientific">freshwater metagenome</name>
    <dbReference type="NCBI Taxonomy" id="449393"/>
    <lineage>
        <taxon>unclassified sequences</taxon>
        <taxon>metagenomes</taxon>
        <taxon>ecological metagenomes</taxon>
    </lineage>
</organism>
<reference evidence="3" key="1">
    <citation type="submission" date="2020-05" db="EMBL/GenBank/DDBJ databases">
        <authorList>
            <person name="Chiriac C."/>
            <person name="Salcher M."/>
            <person name="Ghai R."/>
            <person name="Kavagutti S V."/>
        </authorList>
    </citation>
    <scope>NUCLEOTIDE SEQUENCE</scope>
</reference>
<keyword evidence="1" id="KW-0472">Membrane</keyword>
<proteinExistence type="predicted"/>
<dbReference type="Gene3D" id="1.20.210.10">
    <property type="entry name" value="Cytochrome c oxidase-like, subunit I domain"/>
    <property type="match status" value="1"/>
</dbReference>
<feature type="transmembrane region" description="Helical" evidence="1">
    <location>
        <begin position="191"/>
        <end position="217"/>
    </location>
</feature>
<dbReference type="GO" id="GO:0020037">
    <property type="term" value="F:heme binding"/>
    <property type="evidence" value="ECO:0007669"/>
    <property type="project" value="InterPro"/>
</dbReference>
<dbReference type="GO" id="GO:0015990">
    <property type="term" value="P:electron transport coupled proton transport"/>
    <property type="evidence" value="ECO:0007669"/>
    <property type="project" value="TreeGrafter"/>
</dbReference>
<dbReference type="EMBL" id="CAEZSE010000184">
    <property type="protein sequence ID" value="CAB4542316.1"/>
    <property type="molecule type" value="Genomic_DNA"/>
</dbReference>
<name>A0A6J6BTL5_9ZZZZ</name>
<dbReference type="PRINTS" id="PR01165">
    <property type="entry name" value="CYCOXIDASEI"/>
</dbReference>
<protein>
    <submittedName>
        <fullName evidence="3">Unannotated protein</fullName>
    </submittedName>
</protein>
<feature type="transmembrane region" description="Helical" evidence="1">
    <location>
        <begin position="311"/>
        <end position="334"/>
    </location>
</feature>
<feature type="transmembrane region" description="Helical" evidence="1">
    <location>
        <begin position="457"/>
        <end position="481"/>
    </location>
</feature>
<dbReference type="SUPFAM" id="SSF81442">
    <property type="entry name" value="Cytochrome c oxidase subunit I-like"/>
    <property type="match status" value="1"/>
</dbReference>
<dbReference type="PROSITE" id="PS50855">
    <property type="entry name" value="COX1"/>
    <property type="match status" value="1"/>
</dbReference>
<feature type="transmembrane region" description="Helical" evidence="1">
    <location>
        <begin position="346"/>
        <end position="363"/>
    </location>
</feature>
<evidence type="ECO:0000313" key="5">
    <source>
        <dbReference type="EMBL" id="CAB5065355.1"/>
    </source>
</evidence>
<evidence type="ECO:0000313" key="3">
    <source>
        <dbReference type="EMBL" id="CAB4542316.1"/>
    </source>
</evidence>
<dbReference type="GO" id="GO:0022904">
    <property type="term" value="P:respiratory electron transport chain"/>
    <property type="evidence" value="ECO:0007669"/>
    <property type="project" value="TreeGrafter"/>
</dbReference>
<feature type="transmembrane region" description="Helical" evidence="1">
    <location>
        <begin position="275"/>
        <end position="296"/>
    </location>
</feature>
<feature type="transmembrane region" description="Helical" evidence="1">
    <location>
        <begin position="79"/>
        <end position="106"/>
    </location>
</feature>
<dbReference type="GO" id="GO:0009060">
    <property type="term" value="P:aerobic respiration"/>
    <property type="evidence" value="ECO:0007669"/>
    <property type="project" value="InterPro"/>
</dbReference>
<dbReference type="PANTHER" id="PTHR10422:SF29">
    <property type="entry name" value="CYTOCHROME C OXIDASE SUBUNIT 1 HOMOLOG, BACTEROID"/>
    <property type="match status" value="1"/>
</dbReference>